<keyword evidence="1" id="KW-0812">Transmembrane</keyword>
<dbReference type="SMART" id="SM00563">
    <property type="entry name" value="PlsC"/>
    <property type="match status" value="1"/>
</dbReference>
<dbReference type="PANTHER" id="PTHR10983:SF16">
    <property type="entry name" value="LYSOCARDIOLIPIN ACYLTRANSFERASE 1"/>
    <property type="match status" value="1"/>
</dbReference>
<comment type="caution">
    <text evidence="3">The sequence shown here is derived from an EMBL/GenBank/DDBJ whole genome shotgun (WGS) entry which is preliminary data.</text>
</comment>
<organism evidence="3 4">
    <name type="scientific">Blastococcus deserti</name>
    <dbReference type="NCBI Taxonomy" id="2259033"/>
    <lineage>
        <taxon>Bacteria</taxon>
        <taxon>Bacillati</taxon>
        <taxon>Actinomycetota</taxon>
        <taxon>Actinomycetes</taxon>
        <taxon>Geodermatophilales</taxon>
        <taxon>Geodermatophilaceae</taxon>
        <taxon>Blastococcus</taxon>
    </lineage>
</organism>
<evidence type="ECO:0000313" key="3">
    <source>
        <dbReference type="EMBL" id="MFD2091468.1"/>
    </source>
</evidence>
<dbReference type="CDD" id="cd07990">
    <property type="entry name" value="LPLAT_LCLAT1-like"/>
    <property type="match status" value="1"/>
</dbReference>
<keyword evidence="1" id="KW-1133">Transmembrane helix</keyword>
<feature type="transmembrane region" description="Helical" evidence="1">
    <location>
        <begin position="12"/>
        <end position="40"/>
    </location>
</feature>
<dbReference type="Proteomes" id="UP001597402">
    <property type="component" value="Unassembled WGS sequence"/>
</dbReference>
<reference evidence="4" key="1">
    <citation type="journal article" date="2019" name="Int. J. Syst. Evol. Microbiol.">
        <title>The Global Catalogue of Microorganisms (GCM) 10K type strain sequencing project: providing services to taxonomists for standard genome sequencing and annotation.</title>
        <authorList>
            <consortium name="The Broad Institute Genomics Platform"/>
            <consortium name="The Broad Institute Genome Sequencing Center for Infectious Disease"/>
            <person name="Wu L."/>
            <person name="Ma J."/>
        </authorList>
    </citation>
    <scope>NUCLEOTIDE SEQUENCE [LARGE SCALE GENOMIC DNA]</scope>
    <source>
        <strain evidence="4">JCM 3338</strain>
    </source>
</reference>
<feature type="transmembrane region" description="Helical" evidence="1">
    <location>
        <begin position="46"/>
        <end position="73"/>
    </location>
</feature>
<keyword evidence="4" id="KW-1185">Reference proteome</keyword>
<dbReference type="InterPro" id="IPR002123">
    <property type="entry name" value="Plipid/glycerol_acylTrfase"/>
</dbReference>
<feature type="domain" description="Phospholipid/glycerol acyltransferase" evidence="2">
    <location>
        <begin position="133"/>
        <end position="281"/>
    </location>
</feature>
<dbReference type="GO" id="GO:0016746">
    <property type="term" value="F:acyltransferase activity"/>
    <property type="evidence" value="ECO:0007669"/>
    <property type="project" value="UniProtKB-KW"/>
</dbReference>
<name>A0ABW4XAJ0_9ACTN</name>
<dbReference type="EC" id="2.3.1.-" evidence="3"/>
<evidence type="ECO:0000256" key="1">
    <source>
        <dbReference type="SAM" id="Phobius"/>
    </source>
</evidence>
<sequence>MLPPRRVRRVTGPLLVGALVAVVALLPVLVVVAVVVSVFVPGRWRALRLLCFALVYLALEVVGLLVAALLWALSGFGRRLESPPFRKAHYAVLRRLLDALMRAAQRLFGLRLVTDGTSWSPLDDGVPGSTNAMVVLSRHAGPGDSFLLVHTLMNRDHLRQPRIVLKDVLQLDPLMDVYLNRLPNHFVAADPVAGYSSTAAIAELARDLGEEDALLIFPEGANFTPRRRIRAIQRLRDRGLVSAVRRAEAMQHVLPPRPAGVIAALRAAPQADVVFVAHTGLEHLSTVGDLWRNLPMDKTLHLRWWFVPAADVPRGEAEQTDWLYHWWQTVDDWIDTTRQQESRKVSN</sequence>
<keyword evidence="3" id="KW-0808">Transferase</keyword>
<keyword evidence="1" id="KW-0472">Membrane</keyword>
<keyword evidence="3" id="KW-0012">Acyltransferase</keyword>
<dbReference type="PANTHER" id="PTHR10983">
    <property type="entry name" value="1-ACYLGLYCEROL-3-PHOSPHATE ACYLTRANSFERASE-RELATED"/>
    <property type="match status" value="1"/>
</dbReference>
<proteinExistence type="predicted"/>
<evidence type="ECO:0000259" key="2">
    <source>
        <dbReference type="SMART" id="SM00563"/>
    </source>
</evidence>
<protein>
    <submittedName>
        <fullName evidence="3">Lysophospholipid acyltransferase family protein</fullName>
        <ecNumber evidence="3">2.3.1.-</ecNumber>
    </submittedName>
</protein>
<accession>A0ABW4XAJ0</accession>
<dbReference type="Pfam" id="PF01553">
    <property type="entry name" value="Acyltransferase"/>
    <property type="match status" value="1"/>
</dbReference>
<dbReference type="EMBL" id="JBHUHP010000008">
    <property type="protein sequence ID" value="MFD2091468.1"/>
    <property type="molecule type" value="Genomic_DNA"/>
</dbReference>
<evidence type="ECO:0000313" key="4">
    <source>
        <dbReference type="Proteomes" id="UP001597402"/>
    </source>
</evidence>
<gene>
    <name evidence="3" type="ORF">ACFSHS_07745</name>
</gene>